<organism evidence="2 3">
    <name type="scientific">Methyloradius palustris</name>
    <dbReference type="NCBI Taxonomy" id="2778876"/>
    <lineage>
        <taxon>Bacteria</taxon>
        <taxon>Pseudomonadati</taxon>
        <taxon>Pseudomonadota</taxon>
        <taxon>Betaproteobacteria</taxon>
        <taxon>Nitrosomonadales</taxon>
        <taxon>Methylophilaceae</taxon>
        <taxon>Methyloradius</taxon>
    </lineage>
</organism>
<proteinExistence type="predicted"/>
<dbReference type="AlphaFoldDB" id="A0A8D5G2W5"/>
<dbReference type="Proteomes" id="UP000826722">
    <property type="component" value="Chromosome"/>
</dbReference>
<feature type="transmembrane region" description="Helical" evidence="1">
    <location>
        <begin position="85"/>
        <end position="103"/>
    </location>
</feature>
<keyword evidence="1" id="KW-0472">Membrane</keyword>
<name>A0A8D5G2W5_9PROT</name>
<evidence type="ECO:0000313" key="2">
    <source>
        <dbReference type="EMBL" id="BCM24690.1"/>
    </source>
</evidence>
<reference evidence="2" key="1">
    <citation type="journal article" date="2021" name="Arch. Microbiol.">
        <title>Methyloradius palustris gen. nov., sp. nov., a methanol-oxidizing bacterium isolated from snow.</title>
        <authorList>
            <person name="Miyadera T."/>
            <person name="Kojima H."/>
            <person name="Fukui M."/>
        </authorList>
    </citation>
    <scope>NUCLEOTIDE SEQUENCE</scope>
    <source>
        <strain evidence="2">Zm11</strain>
    </source>
</reference>
<evidence type="ECO:0000313" key="3">
    <source>
        <dbReference type="Proteomes" id="UP000826722"/>
    </source>
</evidence>
<accession>A0A8D5G2W5</accession>
<dbReference type="EMBL" id="AP024110">
    <property type="protein sequence ID" value="BCM24690.1"/>
    <property type="molecule type" value="Genomic_DNA"/>
</dbReference>
<protein>
    <submittedName>
        <fullName evidence="2">Uncharacterized protein</fullName>
    </submittedName>
</protein>
<keyword evidence="1" id="KW-0812">Transmembrane</keyword>
<keyword evidence="3" id="KW-1185">Reference proteome</keyword>
<keyword evidence="1" id="KW-1133">Transmembrane helix</keyword>
<dbReference type="KEGG" id="mpau:ZMTM_09490"/>
<sequence>MLFSKIKKLSYQLVIVLALLQVLMPLIHGHPAGSPVSAVTGFHIHEMDADDAIHGMDQAPTVRAQHIHEQVIGVAGGFEPDTLRLLTPFLYCLFFIAFTDFVLKNKQRFASPESRIFLRRSPSQRPNSPRAPPLK</sequence>
<gene>
    <name evidence="2" type="ORF">ZMTM_09490</name>
</gene>
<evidence type="ECO:0000256" key="1">
    <source>
        <dbReference type="SAM" id="Phobius"/>
    </source>
</evidence>
<dbReference type="RefSeq" id="WP_221765194.1">
    <property type="nucleotide sequence ID" value="NZ_AP024110.1"/>
</dbReference>